<dbReference type="EMBL" id="BQNB010013076">
    <property type="protein sequence ID" value="GJT11548.1"/>
    <property type="molecule type" value="Genomic_DNA"/>
</dbReference>
<evidence type="ECO:0000313" key="3">
    <source>
        <dbReference type="Proteomes" id="UP001151760"/>
    </source>
</evidence>
<evidence type="ECO:0000256" key="1">
    <source>
        <dbReference type="SAM" id="MobiDB-lite"/>
    </source>
</evidence>
<feature type="region of interest" description="Disordered" evidence="1">
    <location>
        <begin position="90"/>
        <end position="118"/>
    </location>
</feature>
<sequence length="351" mass="39290">MVAYLKKPEGSEGFHQIVDFLNASHIRYALTENPTIYVSLIKQFWETATARTLNNGEIELTTTIDGKVKIVTQASGIVVQGEGLTHLESVVPQPRSPTQSPVADEAASTDDLEDPSKHGRKIAEIDQDPAISLVQHDAEIQGRHEHDMDFDIDFDATKDVSTAKPSFYCCTAGPTKRVSTADDITIAETLVYIRKSVAKDKGKTKMDESKPVQTKIKLQQEQERLGYEAAVRLQAELKEEERQMIVRVHEAASSFNVEEWEDIQARVEADEELAQRLQHMGSHALQQLRGYSFAETKTLFETTMRRVNTFIPIESEVDRAVPELAAGSLKRDAEEELGQESSKRQNVTPQP</sequence>
<evidence type="ECO:0000313" key="2">
    <source>
        <dbReference type="EMBL" id="GJT11548.1"/>
    </source>
</evidence>
<evidence type="ECO:0008006" key="4">
    <source>
        <dbReference type="Google" id="ProtNLM"/>
    </source>
</evidence>
<accession>A0ABQ5BCI8</accession>
<organism evidence="2 3">
    <name type="scientific">Tanacetum coccineum</name>
    <dbReference type="NCBI Taxonomy" id="301880"/>
    <lineage>
        <taxon>Eukaryota</taxon>
        <taxon>Viridiplantae</taxon>
        <taxon>Streptophyta</taxon>
        <taxon>Embryophyta</taxon>
        <taxon>Tracheophyta</taxon>
        <taxon>Spermatophyta</taxon>
        <taxon>Magnoliopsida</taxon>
        <taxon>eudicotyledons</taxon>
        <taxon>Gunneridae</taxon>
        <taxon>Pentapetalae</taxon>
        <taxon>asterids</taxon>
        <taxon>campanulids</taxon>
        <taxon>Asterales</taxon>
        <taxon>Asteraceae</taxon>
        <taxon>Asteroideae</taxon>
        <taxon>Anthemideae</taxon>
        <taxon>Anthemidinae</taxon>
        <taxon>Tanacetum</taxon>
    </lineage>
</organism>
<keyword evidence="3" id="KW-1185">Reference proteome</keyword>
<dbReference type="Proteomes" id="UP001151760">
    <property type="component" value="Unassembled WGS sequence"/>
</dbReference>
<comment type="caution">
    <text evidence="2">The sequence shown here is derived from an EMBL/GenBank/DDBJ whole genome shotgun (WGS) entry which is preliminary data.</text>
</comment>
<reference evidence="2" key="2">
    <citation type="submission" date="2022-01" db="EMBL/GenBank/DDBJ databases">
        <authorList>
            <person name="Yamashiro T."/>
            <person name="Shiraishi A."/>
            <person name="Satake H."/>
            <person name="Nakayama K."/>
        </authorList>
    </citation>
    <scope>NUCLEOTIDE SEQUENCE</scope>
</reference>
<name>A0ABQ5BCI8_9ASTR</name>
<protein>
    <recommendedName>
        <fullName evidence="4">Xylulose kinase-1</fullName>
    </recommendedName>
</protein>
<feature type="region of interest" description="Disordered" evidence="1">
    <location>
        <begin position="324"/>
        <end position="351"/>
    </location>
</feature>
<proteinExistence type="predicted"/>
<reference evidence="2" key="1">
    <citation type="journal article" date="2022" name="Int. J. Mol. Sci.">
        <title>Draft Genome of Tanacetum Coccineum: Genomic Comparison of Closely Related Tanacetum-Family Plants.</title>
        <authorList>
            <person name="Yamashiro T."/>
            <person name="Shiraishi A."/>
            <person name="Nakayama K."/>
            <person name="Satake H."/>
        </authorList>
    </citation>
    <scope>NUCLEOTIDE SEQUENCE</scope>
</reference>
<gene>
    <name evidence="2" type="ORF">Tco_0858590</name>
</gene>